<dbReference type="SMART" id="SM00953">
    <property type="entry name" value="RES"/>
    <property type="match status" value="1"/>
</dbReference>
<evidence type="ECO:0000313" key="2">
    <source>
        <dbReference type="EMBL" id="RMO82204.1"/>
    </source>
</evidence>
<dbReference type="RefSeq" id="WP_108524115.1">
    <property type="nucleotide sequence ID" value="NZ_RBPY01000021.1"/>
</dbReference>
<protein>
    <recommendedName>
        <fullName evidence="1">RES domain-containing protein</fullName>
    </recommendedName>
</protein>
<proteinExistence type="predicted"/>
<dbReference type="EMBL" id="RBPY01000021">
    <property type="protein sequence ID" value="RMO82204.1"/>
    <property type="molecule type" value="Genomic_DNA"/>
</dbReference>
<evidence type="ECO:0000259" key="1">
    <source>
        <dbReference type="SMART" id="SM00953"/>
    </source>
</evidence>
<sequence>MSQLVCTHCLTEAYLRDQAADNDVSECDYCDRELPVMDMDELVDMCETAIHACFRPIQQPSSVIHHGYPPVGESLYFVLERMLGAGQSLLSDVHDRLLEAWSGLDDDDDPYFIEETEASSELTVGWRKMEHSLQFESRLANPLVGSILSMVFDGIEDLRSKDDRSAIVIAGVGQPISSFQRGRVFQDEDTMAAALKHPEKHLGPLPRGKGSPGRMNAKGISVFYGATDDHTAIAEVRPPVGSTVVTARFDVIRPLRLLNLNDLNAMRPHRDLSYFNPVRRSLAERCAFLKALQSQLTMPVMPDSAESGYLITQAIADFLATHQGLNLDGILFPSAQVPKDASPGQNVILFHKASGVERLEDTQEAEYVSLWESDEDRWVYYPEFWEAGPRSRDERSQYVPLVPHPEPSLRLARDCIVIHQIQGVRFSSAVDPVRYVPWSKDRKFTGFR</sequence>
<gene>
    <name evidence="2" type="ORF">ALQ36_02464</name>
</gene>
<dbReference type="Proteomes" id="UP000281350">
    <property type="component" value="Unassembled WGS sequence"/>
</dbReference>
<name>A0A3M3YKM1_9PSED</name>
<reference evidence="2 3" key="1">
    <citation type="submission" date="2018-08" db="EMBL/GenBank/DDBJ databases">
        <title>Recombination of ecologically and evolutionarily significant loci maintains genetic cohesion in the Pseudomonas syringae species complex.</title>
        <authorList>
            <person name="Dillon M."/>
            <person name="Thakur S."/>
            <person name="Almeida R.N.D."/>
            <person name="Weir B.S."/>
            <person name="Guttman D.S."/>
        </authorList>
    </citation>
    <scope>NUCLEOTIDE SEQUENCE [LARGE SCALE GENOMIC DNA]</scope>
    <source>
        <strain evidence="2 3">ICMP 2732</strain>
    </source>
</reference>
<dbReference type="Pfam" id="PF08808">
    <property type="entry name" value="RES"/>
    <property type="match status" value="1"/>
</dbReference>
<dbReference type="InterPro" id="IPR014914">
    <property type="entry name" value="RES_dom"/>
</dbReference>
<evidence type="ECO:0000313" key="3">
    <source>
        <dbReference type="Proteomes" id="UP000281350"/>
    </source>
</evidence>
<comment type="caution">
    <text evidence="2">The sequence shown here is derived from an EMBL/GenBank/DDBJ whole genome shotgun (WGS) entry which is preliminary data.</text>
</comment>
<organism evidence="2 3">
    <name type="scientific">Pseudomonas syringae pv. primulae</name>
    <dbReference type="NCBI Taxonomy" id="251707"/>
    <lineage>
        <taxon>Bacteria</taxon>
        <taxon>Pseudomonadati</taxon>
        <taxon>Pseudomonadota</taxon>
        <taxon>Gammaproteobacteria</taxon>
        <taxon>Pseudomonadales</taxon>
        <taxon>Pseudomonadaceae</taxon>
        <taxon>Pseudomonas</taxon>
    </lineage>
</organism>
<dbReference type="AlphaFoldDB" id="A0A3M3YKM1"/>
<accession>A0A3M3YKM1</accession>
<feature type="domain" description="RES" evidence="1">
    <location>
        <begin position="198"/>
        <end position="360"/>
    </location>
</feature>